<dbReference type="Pfam" id="PF13622">
    <property type="entry name" value="4HBT_3"/>
    <property type="match status" value="1"/>
</dbReference>
<protein>
    <submittedName>
        <fullName evidence="3">Thioesterase family protein</fullName>
    </submittedName>
</protein>
<dbReference type="Proteomes" id="UP001059934">
    <property type="component" value="Chromosome"/>
</dbReference>
<sequence>MNYSYYEELAKTTNELTVDDSWGQGRSVFGGLTTAMVLTYIETQTGLKDCDLRTINIHFCGAAIEGELCELTYKILSEGRSVIQVEGQLLQNGAVKTQVVACFSRQRVSGIRLSQAPIQFEKTPQEGIKMPFIKGVAPGFVEYLDTRFTSTAMPYSGSNEAVISGWVRFEDRPEVFSDSAILALIDAWPPAVMPMLSQPAPTSSITWNVEFIQPRTELAADDYLYYHCEVVQADLGYAHTEAKIYHPNGELLALSRQLVGVYDKAKK</sequence>
<evidence type="ECO:0000259" key="2">
    <source>
        <dbReference type="Pfam" id="PF20789"/>
    </source>
</evidence>
<dbReference type="InterPro" id="IPR049449">
    <property type="entry name" value="TesB_ACOT8-like_N"/>
</dbReference>
<name>A0ABY5TQ65_9GAMM</name>
<gene>
    <name evidence="3" type="ORF">NYF23_02565</name>
</gene>
<organism evidence="3 4">
    <name type="scientific">SAR92 clade bacterium H455</name>
    <dbReference type="NCBI Taxonomy" id="2974818"/>
    <lineage>
        <taxon>Bacteria</taxon>
        <taxon>Pseudomonadati</taxon>
        <taxon>Pseudomonadota</taxon>
        <taxon>Gammaproteobacteria</taxon>
        <taxon>Cellvibrionales</taxon>
        <taxon>Porticoccaceae</taxon>
        <taxon>SAR92 clade</taxon>
    </lineage>
</organism>
<dbReference type="InterPro" id="IPR042171">
    <property type="entry name" value="Acyl-CoA_hotdog"/>
</dbReference>
<dbReference type="InterPro" id="IPR049450">
    <property type="entry name" value="ACOT8-like_C"/>
</dbReference>
<evidence type="ECO:0000313" key="3">
    <source>
        <dbReference type="EMBL" id="UVW35505.1"/>
    </source>
</evidence>
<dbReference type="SUPFAM" id="SSF54637">
    <property type="entry name" value="Thioesterase/thiol ester dehydrase-isomerase"/>
    <property type="match status" value="2"/>
</dbReference>
<evidence type="ECO:0000259" key="1">
    <source>
        <dbReference type="Pfam" id="PF13622"/>
    </source>
</evidence>
<dbReference type="Gene3D" id="2.40.160.210">
    <property type="entry name" value="Acyl-CoA thioesterase, double hotdog domain"/>
    <property type="match status" value="1"/>
</dbReference>
<feature type="domain" description="Acyl-CoA thioesterase-like C-terminal" evidence="2">
    <location>
        <begin position="125"/>
        <end position="260"/>
    </location>
</feature>
<dbReference type="InterPro" id="IPR029069">
    <property type="entry name" value="HotDog_dom_sf"/>
</dbReference>
<proteinExistence type="predicted"/>
<accession>A0ABY5TQ65</accession>
<dbReference type="EMBL" id="CP103416">
    <property type="protein sequence ID" value="UVW35505.1"/>
    <property type="molecule type" value="Genomic_DNA"/>
</dbReference>
<dbReference type="Pfam" id="PF20789">
    <property type="entry name" value="4HBT_3C"/>
    <property type="match status" value="1"/>
</dbReference>
<reference evidence="3" key="1">
    <citation type="submission" date="2022-08" db="EMBL/GenBank/DDBJ databases">
        <title>Catabolic pathway analysis in culturable SAR92 clade bacteria reveals their overlooked roles in DMSP degradation in coastal seas.</title>
        <authorList>
            <person name="He X."/>
            <person name="Zhang X."/>
            <person name="Zhang Y."/>
        </authorList>
    </citation>
    <scope>NUCLEOTIDE SEQUENCE</scope>
    <source>
        <strain evidence="3">H455</strain>
    </source>
</reference>
<evidence type="ECO:0000313" key="4">
    <source>
        <dbReference type="Proteomes" id="UP001059934"/>
    </source>
</evidence>
<feature type="domain" description="Acyl-CoA thioesterase-like N-terminal HotDog" evidence="1">
    <location>
        <begin position="19"/>
        <end position="103"/>
    </location>
</feature>
<keyword evidence="4" id="KW-1185">Reference proteome</keyword>